<feature type="region of interest" description="Disordered" evidence="1">
    <location>
        <begin position="867"/>
        <end position="900"/>
    </location>
</feature>
<dbReference type="GO" id="GO:0005814">
    <property type="term" value="C:centriole"/>
    <property type="evidence" value="ECO:0007669"/>
    <property type="project" value="InterPro"/>
</dbReference>
<feature type="region of interest" description="Disordered" evidence="1">
    <location>
        <begin position="1063"/>
        <end position="1089"/>
    </location>
</feature>
<protein>
    <recommendedName>
        <fullName evidence="4">Centriolar coiled-coil protein of 110 kDa</fullName>
    </recommendedName>
</protein>
<dbReference type="Pfam" id="PF16025">
    <property type="entry name" value="CaM_bind"/>
    <property type="match status" value="1"/>
</dbReference>
<dbReference type="GO" id="GO:0032465">
    <property type="term" value="P:regulation of cytokinesis"/>
    <property type="evidence" value="ECO:0007669"/>
    <property type="project" value="InterPro"/>
</dbReference>
<feature type="region of interest" description="Disordered" evidence="1">
    <location>
        <begin position="134"/>
        <end position="158"/>
    </location>
</feature>
<feature type="region of interest" description="Disordered" evidence="1">
    <location>
        <begin position="766"/>
        <end position="815"/>
    </location>
</feature>
<dbReference type="STRING" id="105785.A0A2J7QRG3"/>
<dbReference type="GO" id="GO:0007099">
    <property type="term" value="P:centriole replication"/>
    <property type="evidence" value="ECO:0007669"/>
    <property type="project" value="InterPro"/>
</dbReference>
<dbReference type="PANTHER" id="PTHR13594">
    <property type="entry name" value="CENTRIOLAR COILED-COIL PROTEIN OF 110 KDA"/>
    <property type="match status" value="1"/>
</dbReference>
<feature type="compositionally biased region" description="Polar residues" evidence="1">
    <location>
        <begin position="974"/>
        <end position="983"/>
    </location>
</feature>
<dbReference type="PANTHER" id="PTHR13594:SF1">
    <property type="entry name" value="CENTRIOLAR COILED-COIL PROTEIN OF 110 KDA"/>
    <property type="match status" value="1"/>
</dbReference>
<evidence type="ECO:0000256" key="1">
    <source>
        <dbReference type="SAM" id="MobiDB-lite"/>
    </source>
</evidence>
<evidence type="ECO:0000313" key="3">
    <source>
        <dbReference type="Proteomes" id="UP000235965"/>
    </source>
</evidence>
<dbReference type="GO" id="GO:0032053">
    <property type="term" value="P:ciliary basal body organization"/>
    <property type="evidence" value="ECO:0007669"/>
    <property type="project" value="TreeGrafter"/>
</dbReference>
<feature type="compositionally biased region" description="Basic and acidic residues" evidence="1">
    <location>
        <begin position="1075"/>
        <end position="1088"/>
    </location>
</feature>
<evidence type="ECO:0000313" key="2">
    <source>
        <dbReference type="EMBL" id="PNF31192.1"/>
    </source>
</evidence>
<name>A0A2J7QRG3_9NEOP</name>
<accession>A0A2J7QRG3</accession>
<feature type="compositionally biased region" description="Polar residues" evidence="1">
    <location>
        <begin position="772"/>
        <end position="787"/>
    </location>
</feature>
<dbReference type="EMBL" id="NEVH01011894">
    <property type="protein sequence ID" value="PNF31192.1"/>
    <property type="molecule type" value="Genomic_DNA"/>
</dbReference>
<dbReference type="InterPro" id="IPR000048">
    <property type="entry name" value="IQ_motif_EF-hand-BS"/>
</dbReference>
<dbReference type="Proteomes" id="UP000235965">
    <property type="component" value="Unassembled WGS sequence"/>
</dbReference>
<keyword evidence="3" id="KW-1185">Reference proteome</keyword>
<feature type="compositionally biased region" description="Polar residues" evidence="1">
    <location>
        <begin position="871"/>
        <end position="881"/>
    </location>
</feature>
<dbReference type="SMART" id="SM00015">
    <property type="entry name" value="IQ"/>
    <property type="match status" value="1"/>
</dbReference>
<proteinExistence type="predicted"/>
<gene>
    <name evidence="2" type="ORF">B7P43_G14942</name>
</gene>
<dbReference type="PROSITE" id="PS50096">
    <property type="entry name" value="IQ"/>
    <property type="match status" value="1"/>
</dbReference>
<feature type="compositionally biased region" description="Low complexity" evidence="1">
    <location>
        <begin position="788"/>
        <end position="798"/>
    </location>
</feature>
<dbReference type="InParanoid" id="A0A2J7QRG3"/>
<dbReference type="GO" id="GO:1903723">
    <property type="term" value="P:negative regulation of centriole elongation"/>
    <property type="evidence" value="ECO:0007669"/>
    <property type="project" value="TreeGrafter"/>
</dbReference>
<organism evidence="2 3">
    <name type="scientific">Cryptotermes secundus</name>
    <dbReference type="NCBI Taxonomy" id="105785"/>
    <lineage>
        <taxon>Eukaryota</taxon>
        <taxon>Metazoa</taxon>
        <taxon>Ecdysozoa</taxon>
        <taxon>Arthropoda</taxon>
        <taxon>Hexapoda</taxon>
        <taxon>Insecta</taxon>
        <taxon>Pterygota</taxon>
        <taxon>Neoptera</taxon>
        <taxon>Polyneoptera</taxon>
        <taxon>Dictyoptera</taxon>
        <taxon>Blattodea</taxon>
        <taxon>Blattoidea</taxon>
        <taxon>Termitoidae</taxon>
        <taxon>Kalotermitidae</taxon>
        <taxon>Cryptotermitinae</taxon>
        <taxon>Cryptotermes</taxon>
    </lineage>
</organism>
<reference evidence="2 3" key="1">
    <citation type="submission" date="2017-12" db="EMBL/GenBank/DDBJ databases">
        <title>Hemimetabolous genomes reveal molecular basis of termite eusociality.</title>
        <authorList>
            <person name="Harrison M.C."/>
            <person name="Jongepier E."/>
            <person name="Robertson H.M."/>
            <person name="Arning N."/>
            <person name="Bitard-Feildel T."/>
            <person name="Chao H."/>
            <person name="Childers C.P."/>
            <person name="Dinh H."/>
            <person name="Doddapaneni H."/>
            <person name="Dugan S."/>
            <person name="Gowin J."/>
            <person name="Greiner C."/>
            <person name="Han Y."/>
            <person name="Hu H."/>
            <person name="Hughes D.S.T."/>
            <person name="Huylmans A.-K."/>
            <person name="Kemena C."/>
            <person name="Kremer L.P.M."/>
            <person name="Lee S.L."/>
            <person name="Lopez-Ezquerra A."/>
            <person name="Mallet L."/>
            <person name="Monroy-Kuhn J.M."/>
            <person name="Moser A."/>
            <person name="Murali S.C."/>
            <person name="Muzny D.M."/>
            <person name="Otani S."/>
            <person name="Piulachs M.-D."/>
            <person name="Poelchau M."/>
            <person name="Qu J."/>
            <person name="Schaub F."/>
            <person name="Wada-Katsumata A."/>
            <person name="Worley K.C."/>
            <person name="Xie Q."/>
            <person name="Ylla G."/>
            <person name="Poulsen M."/>
            <person name="Gibbs R.A."/>
            <person name="Schal C."/>
            <person name="Richards S."/>
            <person name="Belles X."/>
            <person name="Korb J."/>
            <person name="Bornberg-Bauer E."/>
        </authorList>
    </citation>
    <scope>NUCLEOTIDE SEQUENCE [LARGE SCALE GENOMIC DNA]</scope>
    <source>
        <tissue evidence="2">Whole body</tissue>
    </source>
</reference>
<dbReference type="InterPro" id="IPR033207">
    <property type="entry name" value="CCP110"/>
</dbReference>
<comment type="caution">
    <text evidence="2">The sequence shown here is derived from an EMBL/GenBank/DDBJ whole genome shotgun (WGS) entry which is preliminary data.</text>
</comment>
<dbReference type="OrthoDB" id="10028852at2759"/>
<feature type="region of interest" description="Disordered" evidence="1">
    <location>
        <begin position="974"/>
        <end position="1001"/>
    </location>
</feature>
<sequence>MDRTLSNGSKSSYVSCMKINGKPIIPPLMTPERRAEMRLYRELAMAVDARLQGWIKKDSSTKKSSVDSGVTVLSGTEHASSDHPLCANRRVDSGSVGEAESVMITSEDRASLNTTKINTLVPCSELEQRSHKTITNSDLVSGSNRMSGSSQQDGTHSNPALLVGSTQQHVVLHDNEVKNCMQRITVDVRDTRGLCLENKDSTAQNSKNGGEDDISIPDKCGPENMEQSSGFILSNSIFDSNYAGYKPWEKVQRGNISNEGKKVLELQQKNVSVMNGNQQGLEQAVSNSDVNGNLVQSTQQRQINTVIHRCLVDNFLTPVIQNVKLKSTFLVSGNDIHGHKYGSNNSASEARGESLNYKTFTSQNQINSKNPLEHVQVQTGINGTFLLCGQKTDKTHTPTQTVPCISKDTYSSKPVTICEGIVDISDSLRSESCGNEESVRFSTLESDRSAVMNMCTFSRNSSAETTGFTYISSSTPHLLVPDNLEDSVSSVVMTSSTDLNHYMNTSGSSGSVSSDRDVAAFHNSKWTGQDELHCTSNIVALQRSLLSKNTSGGQHLQLTSVCEPNLILHHSSVSDQIGEQNCIQNFDNDKLGTSSIKENVCVTEKVVVWHDQPDSLNMTYPVGRDCATCDVSNFSESCKSVNCHVGNQVKCLTVPKVKLQHKTVDKHDDLEASLSPVNTFPCDSDSTEVNNISEWNVLKPETTPPRLVRQNSYTLIAPSPLLVAHMKMQNGKNSVHDMTESSNISTEPCRKACDLSKVRMKWESNRKKGNSLLASPNRNTNSGKKINSSAVSSAISASLTHHQPHQNSSLPTSNTSSPIKLLTPFASLDCLPSAVSTESVKTFPQPSPRKKNKHICKNIILSAASKETKTSEISQKKSPTKNLKDIPMENPSIASQGSPKKINETTAVPLSTRQDVQGLILHLQSEHSQQMAALLAKQQMEQEELHKAFLQQQNELMLEVCKVYSAPFYPPGSQNQLSQQTSACDHLTRHENESFSSSANQAASDLSSKSLSLGSVDALETSAHDMHGKCVLLDENFKRLESISPSTDVGQNVIDSRLYEDPLQDRTQGSNEMTPHLHESSHKGEPVKEVPQNALQDGSYCRLSESESTEKYLPEHSFHPCITESTSPEILVPPDLNILQKHNSDSGEENTKNKVDIHNVNCAGLPLSCTSAVVPNLPTSESASTPRTEAEFPPGSVPSSLFVNGYNGVDTKDRQNNSIQGRSPCIRQLFPAVQEAAALHGTPRLNHCDLEKVAATRITAAARGFLTRRLFRTAHVQNIILTIRDTLLCALQMHHDCGSDVTPEDVALHRRLIQQVTAACYALHGVFFNLPISEQMAIIAADRDRIRKQTARQPVPKPLSAATRRTIERKMLQSRSSCFPTNRPVRAACPLHRIRSSQIDKSAHSRSYEVRQHQQTQLRGMAKNRHYLDMNSRRKPWR</sequence>
<evidence type="ECO:0008006" key="4">
    <source>
        <dbReference type="Google" id="ProtNLM"/>
    </source>
</evidence>